<proteinExistence type="predicted"/>
<dbReference type="AlphaFoldDB" id="A0A9N9JZK1"/>
<name>A0A9N9JZK1_9GLOM</name>
<dbReference type="Proteomes" id="UP000789759">
    <property type="component" value="Unassembled WGS sequence"/>
</dbReference>
<sequence length="98" mass="11502">MLDNLKDTIQALNYFCPMMVEEFLNIPKENVVYEVPKDDQIIDELVYLFKNTKETIDLDKTDDSYKILVISVSTAVFSLKTTRKFLLQQDNAEEYIKL</sequence>
<dbReference type="EMBL" id="CAJVQA010032831">
    <property type="protein sequence ID" value="CAG8803650.1"/>
    <property type="molecule type" value="Genomic_DNA"/>
</dbReference>
<keyword evidence="2" id="KW-1185">Reference proteome</keyword>
<feature type="non-terminal residue" evidence="1">
    <location>
        <position position="98"/>
    </location>
</feature>
<gene>
    <name evidence="1" type="ORF">CPELLU_LOCUS17924</name>
</gene>
<evidence type="ECO:0000313" key="1">
    <source>
        <dbReference type="EMBL" id="CAG8803650.1"/>
    </source>
</evidence>
<organism evidence="1 2">
    <name type="scientific">Cetraspora pellucida</name>
    <dbReference type="NCBI Taxonomy" id="1433469"/>
    <lineage>
        <taxon>Eukaryota</taxon>
        <taxon>Fungi</taxon>
        <taxon>Fungi incertae sedis</taxon>
        <taxon>Mucoromycota</taxon>
        <taxon>Glomeromycotina</taxon>
        <taxon>Glomeromycetes</taxon>
        <taxon>Diversisporales</taxon>
        <taxon>Gigasporaceae</taxon>
        <taxon>Cetraspora</taxon>
    </lineage>
</organism>
<accession>A0A9N9JZK1</accession>
<dbReference type="OrthoDB" id="2428958at2759"/>
<reference evidence="1" key="1">
    <citation type="submission" date="2021-06" db="EMBL/GenBank/DDBJ databases">
        <authorList>
            <person name="Kallberg Y."/>
            <person name="Tangrot J."/>
            <person name="Rosling A."/>
        </authorList>
    </citation>
    <scope>NUCLEOTIDE SEQUENCE</scope>
    <source>
        <strain evidence="1">FL966</strain>
    </source>
</reference>
<comment type="caution">
    <text evidence="1">The sequence shown here is derived from an EMBL/GenBank/DDBJ whole genome shotgun (WGS) entry which is preliminary data.</text>
</comment>
<protein>
    <submittedName>
        <fullName evidence="1">25139_t:CDS:1</fullName>
    </submittedName>
</protein>
<evidence type="ECO:0000313" key="2">
    <source>
        <dbReference type="Proteomes" id="UP000789759"/>
    </source>
</evidence>